<dbReference type="EMBL" id="DXFX01000009">
    <property type="protein sequence ID" value="HIX06982.1"/>
    <property type="molecule type" value="Genomic_DNA"/>
</dbReference>
<accession>A0A9D1V6A7</accession>
<evidence type="ECO:0000313" key="3">
    <source>
        <dbReference type="EMBL" id="HIX06982.1"/>
    </source>
</evidence>
<protein>
    <recommendedName>
        <fullName evidence="5">PPM-type phosphatase domain-containing protein</fullName>
    </recommendedName>
</protein>
<feature type="compositionally biased region" description="Basic and acidic residues" evidence="2">
    <location>
        <begin position="705"/>
        <end position="716"/>
    </location>
</feature>
<dbReference type="SUPFAM" id="SSF81606">
    <property type="entry name" value="PP2C-like"/>
    <property type="match status" value="1"/>
</dbReference>
<evidence type="ECO:0000256" key="1">
    <source>
        <dbReference type="SAM" id="Coils"/>
    </source>
</evidence>
<reference evidence="3" key="2">
    <citation type="submission" date="2021-04" db="EMBL/GenBank/DDBJ databases">
        <authorList>
            <person name="Gilroy R."/>
        </authorList>
    </citation>
    <scope>NUCLEOTIDE SEQUENCE</scope>
    <source>
        <strain evidence="3">811</strain>
    </source>
</reference>
<feature type="region of interest" description="Disordered" evidence="2">
    <location>
        <begin position="696"/>
        <end position="716"/>
    </location>
</feature>
<name>A0A9D1V6A7_9FIRM</name>
<reference evidence="3" key="1">
    <citation type="journal article" date="2021" name="PeerJ">
        <title>Extensive microbial diversity within the chicken gut microbiome revealed by metagenomics and culture.</title>
        <authorList>
            <person name="Gilroy R."/>
            <person name="Ravi A."/>
            <person name="Getino M."/>
            <person name="Pursley I."/>
            <person name="Horton D.L."/>
            <person name="Alikhan N.F."/>
            <person name="Baker D."/>
            <person name="Gharbi K."/>
            <person name="Hall N."/>
            <person name="Watson M."/>
            <person name="Adriaenssens E.M."/>
            <person name="Foster-Nyarko E."/>
            <person name="Jarju S."/>
            <person name="Secka A."/>
            <person name="Antonio M."/>
            <person name="Oren A."/>
            <person name="Chaudhuri R.R."/>
            <person name="La Ragione R."/>
            <person name="Hildebrand F."/>
            <person name="Pallen M.J."/>
        </authorList>
    </citation>
    <scope>NUCLEOTIDE SEQUENCE</scope>
    <source>
        <strain evidence="3">811</strain>
    </source>
</reference>
<dbReference type="Gene3D" id="3.60.40.10">
    <property type="entry name" value="PPM-type phosphatase domain"/>
    <property type="match status" value="1"/>
</dbReference>
<keyword evidence="1" id="KW-0175">Coiled coil</keyword>
<gene>
    <name evidence="3" type="ORF">H9741_00735</name>
</gene>
<evidence type="ECO:0008006" key="5">
    <source>
        <dbReference type="Google" id="ProtNLM"/>
    </source>
</evidence>
<dbReference type="InterPro" id="IPR036457">
    <property type="entry name" value="PPM-type-like_dom_sf"/>
</dbReference>
<dbReference type="Proteomes" id="UP000824204">
    <property type="component" value="Unassembled WGS sequence"/>
</dbReference>
<evidence type="ECO:0000313" key="4">
    <source>
        <dbReference type="Proteomes" id="UP000824204"/>
    </source>
</evidence>
<evidence type="ECO:0000256" key="2">
    <source>
        <dbReference type="SAM" id="MobiDB-lite"/>
    </source>
</evidence>
<organism evidence="3 4">
    <name type="scientific">Candidatus Borkfalkia faecipullorum</name>
    <dbReference type="NCBI Taxonomy" id="2838510"/>
    <lineage>
        <taxon>Bacteria</taxon>
        <taxon>Bacillati</taxon>
        <taxon>Bacillota</taxon>
        <taxon>Clostridia</taxon>
        <taxon>Christensenellales</taxon>
        <taxon>Christensenellaceae</taxon>
        <taxon>Candidatus Borkfalkia</taxon>
    </lineage>
</organism>
<comment type="caution">
    <text evidence="3">The sequence shown here is derived from an EMBL/GenBank/DDBJ whole genome shotgun (WGS) entry which is preliminary data.</text>
</comment>
<sequence>MKDLSFVFHVSTPNNEDVEPLLYKNWLAAADGMGGSGCMRHRVEEKYRASLQAVLGCVLPEYEKSASHPDLAPLLPYAEGENCYFARIFAPLIKDEVNTSARWASRIVMARFLYFLVAAEGAGKCDPDDAQFVEKTEKFISRGLERAKSVLHLSVDNPSMTLLPTTFAALRYLPVSEEECAVHALWAGDSRCYVLDAQGLRKLSADDEDESKLLTNSFNAEGHARLNCRAYRLKMPFVLLCASDGFFDAYDKTGLPVEAKLLGDILGASSAQQLKEVLVARYNNNLSDDTSVAFVPVGFDSYEEIRSLLSARRKQMDELYALHRECAPVLALIDKPEFRVTATICDRFQMKFADIIRALTQAYYQGKKESLLTSWWREVIAQSETECRQEYSERARERREQLKKEAAEEIEKRGYAACFRRKILPGGWITDHVEALRTATEALAKAEAKLASFSSCREKLLVEREELRRNLRAEQRELLSEFLPLVDAPEGAAEDVLSDSKLRCSLTFWLNNLSRLELYLFDRKLKLGDAERNGKYRKMFRKAEEYYEHCKRAEADEIRAKSECALCEKEYRAALKKVKDHISTILQERRNLLSAEFIADLDMDAIMFGQIAREELCERVSQKLVQEYAKDPRMIADTLDAYKTSAESCIDYLFPASRLADFRKYYLYRGEAGSEKYASYRARLAAYEEETDALLRAPAAPEQGEGDRKQNGESIC</sequence>
<feature type="coiled-coil region" evidence="1">
    <location>
        <begin position="388"/>
        <end position="481"/>
    </location>
</feature>
<proteinExistence type="predicted"/>
<dbReference type="AlphaFoldDB" id="A0A9D1V6A7"/>